<dbReference type="Proteomes" id="UP000009168">
    <property type="component" value="Unassembled WGS sequence"/>
</dbReference>
<feature type="transmembrane region" description="Helical" evidence="10">
    <location>
        <begin position="468"/>
        <end position="494"/>
    </location>
</feature>
<dbReference type="SMART" id="SM00382">
    <property type="entry name" value="AAA"/>
    <property type="match status" value="2"/>
</dbReference>
<dbReference type="OrthoDB" id="6500128at2759"/>
<evidence type="ECO:0000256" key="7">
    <source>
        <dbReference type="ARBA" id="ARBA00022840"/>
    </source>
</evidence>
<dbReference type="InterPro" id="IPR044746">
    <property type="entry name" value="ABCC_6TM_D1"/>
</dbReference>
<evidence type="ECO:0000256" key="4">
    <source>
        <dbReference type="ARBA" id="ARBA00022692"/>
    </source>
</evidence>
<dbReference type="CDD" id="cd18580">
    <property type="entry name" value="ABC_6TM_ABCC_D2"/>
    <property type="match status" value="1"/>
</dbReference>
<dbReference type="Gene3D" id="3.40.50.300">
    <property type="entry name" value="P-loop containing nucleotide triphosphate hydrolases"/>
    <property type="match status" value="2"/>
</dbReference>
<evidence type="ECO:0000256" key="1">
    <source>
        <dbReference type="ARBA" id="ARBA00004141"/>
    </source>
</evidence>
<dbReference type="Gene3D" id="1.20.1560.10">
    <property type="entry name" value="ABC transporter type 1, transmembrane domain"/>
    <property type="match status" value="2"/>
</dbReference>
<organism evidence="13 14">
    <name type="scientific">Tetrahymena thermophila (strain SB210)</name>
    <dbReference type="NCBI Taxonomy" id="312017"/>
    <lineage>
        <taxon>Eukaryota</taxon>
        <taxon>Sar</taxon>
        <taxon>Alveolata</taxon>
        <taxon>Ciliophora</taxon>
        <taxon>Intramacronucleata</taxon>
        <taxon>Oligohymenophorea</taxon>
        <taxon>Hymenostomatida</taxon>
        <taxon>Tetrahymenina</taxon>
        <taxon>Tetrahymenidae</taxon>
        <taxon>Tetrahymena</taxon>
    </lineage>
</organism>
<feature type="domain" description="ABC transmembrane type-1" evidence="12">
    <location>
        <begin position="252"/>
        <end position="532"/>
    </location>
</feature>
<dbReference type="FunFam" id="3.40.50.300:FF:000973">
    <property type="entry name" value="Multidrug resistance-associated protein 4"/>
    <property type="match status" value="1"/>
</dbReference>
<dbReference type="PANTHER" id="PTHR24223:SF456">
    <property type="entry name" value="MULTIDRUG RESISTANCE-ASSOCIATED PROTEIN LETHAL(2)03659"/>
    <property type="match status" value="1"/>
</dbReference>
<dbReference type="STRING" id="312017.Q22VU8"/>
<feature type="transmembrane region" description="Helical" evidence="10">
    <location>
        <begin position="287"/>
        <end position="305"/>
    </location>
</feature>
<dbReference type="GO" id="GO:0005524">
    <property type="term" value="F:ATP binding"/>
    <property type="evidence" value="ECO:0007669"/>
    <property type="project" value="UniProtKB-KW"/>
</dbReference>
<evidence type="ECO:0000256" key="6">
    <source>
        <dbReference type="ARBA" id="ARBA00022741"/>
    </source>
</evidence>
<keyword evidence="3" id="KW-0813">Transport</keyword>
<evidence type="ECO:0000256" key="8">
    <source>
        <dbReference type="ARBA" id="ARBA00022989"/>
    </source>
</evidence>
<dbReference type="GO" id="GO:0016020">
    <property type="term" value="C:membrane"/>
    <property type="evidence" value="ECO:0007669"/>
    <property type="project" value="UniProtKB-SubCell"/>
</dbReference>
<evidence type="ECO:0000256" key="9">
    <source>
        <dbReference type="ARBA" id="ARBA00023136"/>
    </source>
</evidence>
<protein>
    <submittedName>
        <fullName evidence="13">ABC transporter family protein</fullName>
    </submittedName>
</protein>
<sequence length="1491" mass="171180">MKLIKSQNNQLAILIQKQELQYFQQYNQFITKKNLNYQITMNQEILINKFSIVKNHQLQGDLDKSVYSICNYEQELAEEEKNREEEIEKKQKENQAIIQLDGFDENNQQIIKPNQITTTLNMLDDNELIAQQGLKTAKTQIYDEIDDKQNKEVNKQNKTQDEKIEYLNQGIPFVFRMFYIHLLKISYKLNKILKSGRKITLKDVPHIEETDKVEYNSVLLQKKIQQRFDKNLPLSSFAMIGMIFQIFSFDFITCIVFLMIDIFFKLFSSICMQNVIQYVQSDEDDLIIKWSIVLSCCLFGSVIVGQKSWYQSQNLSGKLRLSLVATLFSKVNSLSSYSIKQAELSKIVNIVSNDMNLTEMRFPFMFISMVSPLALIFSTWILIDRHGPFGILTIVILIGCLPIQNIITKKAASYIPEKNRYSDDRIKLTNEIIEGIRLIKMYAWEVAFIKFVTAIRSKEMKCLLKQTAYNYIGQSISFGSALFAATIPFTLIHYFGEKDQLSAAKIFATMQIIMFLRIQVMLFVGFGFSFMHESKILLERFISIINVSNHSMTNLDEVQENKSKKQPQKLFIDMDQKEQSLEDFTKSLSTIKNDTQVKLNNFSAWWNSEGTGEPVLKNLNIDFNSPKLYAVVGLVGSGKSSLLYSLIQETPAYRGNFLVKGSCSYSKQEPYIFSGTIRDNILFGKPYHEEWYNKVVKACCLLSDFDQFSDADNTEIGEKGTNLSGGQKARISLARAVYSNTDIYLFDDPLSAVDSKVAKKLVKNVFKNLLKNKLIILVTHQLSMAKYFDHILILEKGSIYDQGNHIQLEKKLEFLSAGQVKLNSDQEQNFSVHSEEDKSLTAKENQQIQAQQGNIEKAKEAKPKSSLYSSEDKENIQVTLNSYSRYFKFSGKSCTWIFILFAFIWNELVLTAYNRILAFYDNEEEMEKYLLFTLLGIITVVFLLGIFVKYVTLGQQVIKTNTAIHSKMIERVVRSPVIFFDRTQSGVILNRFSNDMGILDTMIHFTFLDSLEGPLNFLNLLITVSFIQPYFLIIGVVELIGLYNWLKFNKTIIMQSKTLDLLSKSPVFSFFSSTLSGMEIVKVFGQNSRFYKVMCGHANLNIRCNLQYWHISRMFGAYTQFITTISSIIGIFLVVQVFKGDPGLTGQSIIYLILMTDYIQWAMRQIINMDSSMSSVQRSFLMCDLESERELLLPTDKQVTDSKWPHSGELQLQNVHMKYRRDLEYTLKGVNFTINSGKKVGCVGRTGAGKSSMIECLFRMREGENQKNFDHDGKLIEQAIKFDGQEIHQLGLHTLRNQISIIPQTPFIFSGSIRKNLDPLDEYDDEKIQTALKETQLYDMVNSLSKGIYTDMSDVSSVFSVGQKQLICLARALLKKSKLIIMDEATANMDMVTDHFIQKTIKEKFDNCSVLTIAHRLNTIADYDKVIVMDKGKVVECESPFLLLADDVNSTTITKNGFFAKLVKHTGEDNSKAIFEISKSHYLKTNHQEFS</sequence>
<dbReference type="eggNOG" id="KOG0054">
    <property type="taxonomic scope" value="Eukaryota"/>
</dbReference>
<feature type="transmembrane region" description="Helical" evidence="10">
    <location>
        <begin position="389"/>
        <end position="408"/>
    </location>
</feature>
<name>Q22VU8_TETTS</name>
<keyword evidence="14" id="KW-1185">Reference proteome</keyword>
<feature type="domain" description="ABC transmembrane type-1" evidence="12">
    <location>
        <begin position="897"/>
        <end position="1171"/>
    </location>
</feature>
<dbReference type="InterPro" id="IPR036640">
    <property type="entry name" value="ABC1_TM_sf"/>
</dbReference>
<feature type="transmembrane region" description="Helical" evidence="10">
    <location>
        <begin position="362"/>
        <end position="383"/>
    </location>
</feature>
<feature type="transmembrane region" description="Helical" evidence="10">
    <location>
        <begin position="506"/>
        <end position="530"/>
    </location>
</feature>
<dbReference type="InterPro" id="IPR027417">
    <property type="entry name" value="P-loop_NTPase"/>
</dbReference>
<dbReference type="CDD" id="cd03250">
    <property type="entry name" value="ABCC_MRP_domain1"/>
    <property type="match status" value="1"/>
</dbReference>
<dbReference type="SUPFAM" id="SSF52540">
    <property type="entry name" value="P-loop containing nucleoside triphosphate hydrolases"/>
    <property type="match status" value="2"/>
</dbReference>
<dbReference type="SUPFAM" id="SSF90123">
    <property type="entry name" value="ABC transporter transmembrane region"/>
    <property type="match status" value="2"/>
</dbReference>
<dbReference type="CDD" id="cd18579">
    <property type="entry name" value="ABC_6TM_ABCC_D1"/>
    <property type="match status" value="1"/>
</dbReference>
<feature type="transmembrane region" description="Helical" evidence="10">
    <location>
        <begin position="1115"/>
        <end position="1138"/>
    </location>
</feature>
<gene>
    <name evidence="13" type="ORF">TTHERM_00161860</name>
</gene>
<dbReference type="InterPro" id="IPR011527">
    <property type="entry name" value="ABC1_TM_dom"/>
</dbReference>
<dbReference type="InterPro" id="IPR003593">
    <property type="entry name" value="AAA+_ATPase"/>
</dbReference>
<dbReference type="GO" id="GO:0140359">
    <property type="term" value="F:ABC-type transporter activity"/>
    <property type="evidence" value="ECO:0007669"/>
    <property type="project" value="InterPro"/>
</dbReference>
<keyword evidence="7" id="KW-0067">ATP-binding</keyword>
<dbReference type="CDD" id="cd03244">
    <property type="entry name" value="ABCC_MRP_domain2"/>
    <property type="match status" value="1"/>
</dbReference>
<dbReference type="RefSeq" id="XP_001009914.2">
    <property type="nucleotide sequence ID" value="XM_001009914.2"/>
</dbReference>
<dbReference type="InterPro" id="IPR003439">
    <property type="entry name" value="ABC_transporter-like_ATP-bd"/>
</dbReference>
<dbReference type="PROSITE" id="PS00211">
    <property type="entry name" value="ABC_TRANSPORTER_1"/>
    <property type="match status" value="2"/>
</dbReference>
<dbReference type="KEGG" id="tet:TTHERM_00161860"/>
<evidence type="ECO:0000313" key="13">
    <source>
        <dbReference type="EMBL" id="EAR89668.2"/>
    </source>
</evidence>
<feature type="domain" description="ABC transporter" evidence="11">
    <location>
        <begin position="1210"/>
        <end position="1456"/>
    </location>
</feature>
<comment type="subcellular location">
    <subcellularLocation>
        <location evidence="1">Membrane</location>
        <topology evidence="1">Multi-pass membrane protein</topology>
    </subcellularLocation>
</comment>
<dbReference type="FunFam" id="3.40.50.300:FF:000610">
    <property type="entry name" value="Multidrug resistance-associated ABC transporter"/>
    <property type="match status" value="1"/>
</dbReference>
<keyword evidence="6" id="KW-0547">Nucleotide-binding</keyword>
<dbReference type="InParanoid" id="Q22VU8"/>
<keyword evidence="5" id="KW-0677">Repeat</keyword>
<evidence type="ECO:0000259" key="12">
    <source>
        <dbReference type="PROSITE" id="PS50929"/>
    </source>
</evidence>
<dbReference type="GO" id="GO:0016887">
    <property type="term" value="F:ATP hydrolysis activity"/>
    <property type="evidence" value="ECO:0007669"/>
    <property type="project" value="InterPro"/>
</dbReference>
<comment type="similarity">
    <text evidence="2">Belongs to the ABC transporter superfamily. ABCC family. Conjugate transporter (TC 3.A.1.208) subfamily.</text>
</comment>
<keyword evidence="4 10" id="KW-0812">Transmembrane</keyword>
<proteinExistence type="inferred from homology"/>
<feature type="transmembrane region" description="Helical" evidence="10">
    <location>
        <begin position="929"/>
        <end position="951"/>
    </location>
</feature>
<evidence type="ECO:0000313" key="14">
    <source>
        <dbReference type="Proteomes" id="UP000009168"/>
    </source>
</evidence>
<dbReference type="InterPro" id="IPR050173">
    <property type="entry name" value="ABC_transporter_C-like"/>
</dbReference>
<dbReference type="Pfam" id="PF00005">
    <property type="entry name" value="ABC_tran"/>
    <property type="match status" value="2"/>
</dbReference>
<dbReference type="GeneID" id="7841783"/>
<evidence type="ECO:0000256" key="5">
    <source>
        <dbReference type="ARBA" id="ARBA00022737"/>
    </source>
</evidence>
<feature type="transmembrane region" description="Helical" evidence="10">
    <location>
        <begin position="894"/>
        <end position="917"/>
    </location>
</feature>
<feature type="transmembrane region" description="Helical" evidence="10">
    <location>
        <begin position="237"/>
        <end position="267"/>
    </location>
</feature>
<dbReference type="EMBL" id="GG662820">
    <property type="protein sequence ID" value="EAR89668.2"/>
    <property type="molecule type" value="Genomic_DNA"/>
</dbReference>
<evidence type="ECO:0000256" key="2">
    <source>
        <dbReference type="ARBA" id="ARBA00009726"/>
    </source>
</evidence>
<keyword evidence="8 10" id="KW-1133">Transmembrane helix</keyword>
<feature type="domain" description="ABC transporter" evidence="11">
    <location>
        <begin position="597"/>
        <end position="821"/>
    </location>
</feature>
<dbReference type="PANTHER" id="PTHR24223">
    <property type="entry name" value="ATP-BINDING CASSETTE SUB-FAMILY C"/>
    <property type="match status" value="1"/>
</dbReference>
<evidence type="ECO:0000259" key="11">
    <source>
        <dbReference type="PROSITE" id="PS50893"/>
    </source>
</evidence>
<accession>Q22VU8</accession>
<feature type="transmembrane region" description="Helical" evidence="10">
    <location>
        <begin position="1017"/>
        <end position="1046"/>
    </location>
</feature>
<dbReference type="InterPro" id="IPR044726">
    <property type="entry name" value="ABCC_6TM_D2"/>
</dbReference>
<dbReference type="InterPro" id="IPR017871">
    <property type="entry name" value="ABC_transporter-like_CS"/>
</dbReference>
<dbReference type="PROSITE" id="PS50929">
    <property type="entry name" value="ABC_TM1F"/>
    <property type="match status" value="2"/>
</dbReference>
<dbReference type="PROSITE" id="PS50893">
    <property type="entry name" value="ABC_TRANSPORTER_2"/>
    <property type="match status" value="2"/>
</dbReference>
<keyword evidence="9 10" id="KW-0472">Membrane</keyword>
<reference evidence="14" key="1">
    <citation type="journal article" date="2006" name="PLoS Biol.">
        <title>Macronuclear genome sequence of the ciliate Tetrahymena thermophila, a model eukaryote.</title>
        <authorList>
            <person name="Eisen J.A."/>
            <person name="Coyne R.S."/>
            <person name="Wu M."/>
            <person name="Wu D."/>
            <person name="Thiagarajan M."/>
            <person name="Wortman J.R."/>
            <person name="Badger J.H."/>
            <person name="Ren Q."/>
            <person name="Amedeo P."/>
            <person name="Jones K.M."/>
            <person name="Tallon L.J."/>
            <person name="Delcher A.L."/>
            <person name="Salzberg S.L."/>
            <person name="Silva J.C."/>
            <person name="Haas B.J."/>
            <person name="Majoros W.H."/>
            <person name="Farzad M."/>
            <person name="Carlton J.M."/>
            <person name="Smith R.K. Jr."/>
            <person name="Garg J."/>
            <person name="Pearlman R.E."/>
            <person name="Karrer K.M."/>
            <person name="Sun L."/>
            <person name="Manning G."/>
            <person name="Elde N.C."/>
            <person name="Turkewitz A.P."/>
            <person name="Asai D.J."/>
            <person name="Wilkes D.E."/>
            <person name="Wang Y."/>
            <person name="Cai H."/>
            <person name="Collins K."/>
            <person name="Stewart B.A."/>
            <person name="Lee S.R."/>
            <person name="Wilamowska K."/>
            <person name="Weinberg Z."/>
            <person name="Ruzzo W.L."/>
            <person name="Wloga D."/>
            <person name="Gaertig J."/>
            <person name="Frankel J."/>
            <person name="Tsao C.-C."/>
            <person name="Gorovsky M.A."/>
            <person name="Keeling P.J."/>
            <person name="Waller R.F."/>
            <person name="Patron N.J."/>
            <person name="Cherry J.M."/>
            <person name="Stover N.A."/>
            <person name="Krieger C.J."/>
            <person name="del Toro C."/>
            <person name="Ryder H.F."/>
            <person name="Williamson S.C."/>
            <person name="Barbeau R.A."/>
            <person name="Hamilton E.P."/>
            <person name="Orias E."/>
        </authorList>
    </citation>
    <scope>NUCLEOTIDE SEQUENCE [LARGE SCALE GENOMIC DNA]</scope>
    <source>
        <strain evidence="14">SB210</strain>
    </source>
</reference>
<dbReference type="Pfam" id="PF00664">
    <property type="entry name" value="ABC_membrane"/>
    <property type="match status" value="2"/>
</dbReference>
<evidence type="ECO:0000256" key="3">
    <source>
        <dbReference type="ARBA" id="ARBA00022448"/>
    </source>
</evidence>
<dbReference type="HOGENOM" id="CLU_000604_27_1_1"/>
<evidence type="ECO:0000256" key="10">
    <source>
        <dbReference type="SAM" id="Phobius"/>
    </source>
</evidence>